<dbReference type="AlphaFoldDB" id="A0A1D2MYD5"/>
<dbReference type="Proteomes" id="UP000094527">
    <property type="component" value="Unassembled WGS sequence"/>
</dbReference>
<sequence>MIVEGGRKYGVRLIPQTCNREDAIREIVGALDHLNAISDEIFSTVRTRLSSHRQQIEALSSRVSTAAEQVSAIKGSQNAIRIISPAKYPCEKNVSVGTSQALGHVAFPALVAKHVPDPPILGHDFEEDEDIRCQKPLRIDTPIKHPNDLLSIFHVREPNLGDLAQLDNAIDVGLGKPPSTIQNMDSFFLFNTVDNPYVNYKMTERSLQERNFGTLKPTRRGEEVQAEVCPTTSRINDGGLEKKTEVDDFYYNPSALEIPNIDVPEHLPDLPGVAENLYLTDEALSPLYPCPPQSLSLSNSSSQLSTTIQQQSSPFFPEKEPSFSGFHTSTPAEPPQTPPPPPPPPPPIMTVEPPKAESTKPTPSSSGGGDVRSSLMAAIREAGGSGKARLRSAMDKKYEAKKKKQDEKEKNIANELEGGGDLMSDLKKSLAMRRKGISGMQDGQKRAAGVGDIMLSLAATIPTMDSSSAESAVGPTAGSDDDDWD</sequence>
<accession>A0A1D2MYD5</accession>
<evidence type="ECO:0000256" key="2">
    <source>
        <dbReference type="ARBA" id="ARBA00023203"/>
    </source>
</evidence>
<dbReference type="GO" id="GO:0006887">
    <property type="term" value="P:exocytosis"/>
    <property type="evidence" value="ECO:0007669"/>
    <property type="project" value="TreeGrafter"/>
</dbReference>
<evidence type="ECO:0000256" key="3">
    <source>
        <dbReference type="SAM" id="MobiDB-lite"/>
    </source>
</evidence>
<protein>
    <submittedName>
        <fullName evidence="5">WAS protein family 1</fullName>
    </submittedName>
</protein>
<evidence type="ECO:0000313" key="5">
    <source>
        <dbReference type="EMBL" id="ODM98002.1"/>
    </source>
</evidence>
<feature type="region of interest" description="Disordered" evidence="3">
    <location>
        <begin position="294"/>
        <end position="422"/>
    </location>
</feature>
<name>A0A1D2MYD5_ORCCI</name>
<feature type="compositionally biased region" description="Basic and acidic residues" evidence="3">
    <location>
        <begin position="392"/>
        <end position="412"/>
    </location>
</feature>
<dbReference type="GO" id="GO:0055037">
    <property type="term" value="C:recycling endosome"/>
    <property type="evidence" value="ECO:0007669"/>
    <property type="project" value="TreeGrafter"/>
</dbReference>
<evidence type="ECO:0000259" key="4">
    <source>
        <dbReference type="Pfam" id="PF11945"/>
    </source>
</evidence>
<dbReference type="GO" id="GO:0043014">
    <property type="term" value="F:alpha-tubulin binding"/>
    <property type="evidence" value="ECO:0007669"/>
    <property type="project" value="InterPro"/>
</dbReference>
<feature type="domain" description="WASH1 WAHD" evidence="4">
    <location>
        <begin position="7"/>
        <end position="282"/>
    </location>
</feature>
<dbReference type="GO" id="GO:0005769">
    <property type="term" value="C:early endosome"/>
    <property type="evidence" value="ECO:0007669"/>
    <property type="project" value="InterPro"/>
</dbReference>
<keyword evidence="2" id="KW-0009">Actin-binding</keyword>
<dbReference type="GO" id="GO:0043015">
    <property type="term" value="F:gamma-tubulin binding"/>
    <property type="evidence" value="ECO:0007669"/>
    <property type="project" value="TreeGrafter"/>
</dbReference>
<feature type="compositionally biased region" description="Low complexity" evidence="3">
    <location>
        <begin position="294"/>
        <end position="313"/>
    </location>
</feature>
<dbReference type="Pfam" id="PF11945">
    <property type="entry name" value="WASH_WAHD"/>
    <property type="match status" value="1"/>
</dbReference>
<dbReference type="GO" id="GO:0005829">
    <property type="term" value="C:cytosol"/>
    <property type="evidence" value="ECO:0007669"/>
    <property type="project" value="GOC"/>
</dbReference>
<dbReference type="OMA" id="SMDSPYE"/>
<dbReference type="PANTHER" id="PTHR23331:SF1">
    <property type="entry name" value="WASH COMPLEX SUBUNIT 1"/>
    <property type="match status" value="1"/>
</dbReference>
<dbReference type="PANTHER" id="PTHR23331">
    <property type="entry name" value="CXYORF1"/>
    <property type="match status" value="1"/>
</dbReference>
<proteinExistence type="inferred from homology"/>
<dbReference type="GO" id="GO:0032456">
    <property type="term" value="P:endocytic recycling"/>
    <property type="evidence" value="ECO:0007669"/>
    <property type="project" value="TreeGrafter"/>
</dbReference>
<organism evidence="5 6">
    <name type="scientific">Orchesella cincta</name>
    <name type="common">Springtail</name>
    <name type="synonym">Podura cincta</name>
    <dbReference type="NCBI Taxonomy" id="48709"/>
    <lineage>
        <taxon>Eukaryota</taxon>
        <taxon>Metazoa</taxon>
        <taxon>Ecdysozoa</taxon>
        <taxon>Arthropoda</taxon>
        <taxon>Hexapoda</taxon>
        <taxon>Collembola</taxon>
        <taxon>Entomobryomorpha</taxon>
        <taxon>Entomobryoidea</taxon>
        <taxon>Orchesellidae</taxon>
        <taxon>Orchesellinae</taxon>
        <taxon>Orchesella</taxon>
    </lineage>
</organism>
<dbReference type="EMBL" id="LJIJ01000390">
    <property type="protein sequence ID" value="ODM98002.1"/>
    <property type="molecule type" value="Genomic_DNA"/>
</dbReference>
<dbReference type="OrthoDB" id="307871at2759"/>
<dbReference type="InterPro" id="IPR028290">
    <property type="entry name" value="WASH1"/>
</dbReference>
<dbReference type="GO" id="GO:0042147">
    <property type="term" value="P:retrograde transport, endosome to Golgi"/>
    <property type="evidence" value="ECO:0007669"/>
    <property type="project" value="TreeGrafter"/>
</dbReference>
<reference evidence="5 6" key="1">
    <citation type="journal article" date="2016" name="Genome Biol. Evol.">
        <title>Gene Family Evolution Reflects Adaptation to Soil Environmental Stressors in the Genome of the Collembolan Orchesella cincta.</title>
        <authorList>
            <person name="Faddeeva-Vakhrusheva A."/>
            <person name="Derks M.F."/>
            <person name="Anvar S.Y."/>
            <person name="Agamennone V."/>
            <person name="Suring W."/>
            <person name="Smit S."/>
            <person name="van Straalen N.M."/>
            <person name="Roelofs D."/>
        </authorList>
    </citation>
    <scope>NUCLEOTIDE SEQUENCE [LARGE SCALE GENOMIC DNA]</scope>
    <source>
        <tissue evidence="5">Mixed pool</tissue>
    </source>
</reference>
<comment type="similarity">
    <text evidence="1">Belongs to the WASH1 family.</text>
</comment>
<dbReference type="STRING" id="48709.A0A1D2MYD5"/>
<feature type="compositionally biased region" description="Pro residues" evidence="3">
    <location>
        <begin position="332"/>
        <end position="348"/>
    </location>
</feature>
<dbReference type="InterPro" id="IPR021854">
    <property type="entry name" value="WASH1_WAHD"/>
</dbReference>
<keyword evidence="6" id="KW-1185">Reference proteome</keyword>
<evidence type="ECO:0000256" key="1">
    <source>
        <dbReference type="ARBA" id="ARBA00005602"/>
    </source>
</evidence>
<comment type="caution">
    <text evidence="5">The sequence shown here is derived from an EMBL/GenBank/DDBJ whole genome shotgun (WGS) entry which is preliminary data.</text>
</comment>
<dbReference type="GO" id="GO:0034314">
    <property type="term" value="P:Arp2/3 complex-mediated actin nucleation"/>
    <property type="evidence" value="ECO:0007669"/>
    <property type="project" value="InterPro"/>
</dbReference>
<dbReference type="GO" id="GO:0003779">
    <property type="term" value="F:actin binding"/>
    <property type="evidence" value="ECO:0007669"/>
    <property type="project" value="UniProtKB-KW"/>
</dbReference>
<gene>
    <name evidence="5" type="ORF">Ocin01_08679</name>
</gene>
<feature type="region of interest" description="Disordered" evidence="3">
    <location>
        <begin position="464"/>
        <end position="485"/>
    </location>
</feature>
<dbReference type="GO" id="GO:0071203">
    <property type="term" value="C:WASH complex"/>
    <property type="evidence" value="ECO:0007669"/>
    <property type="project" value="InterPro"/>
</dbReference>
<evidence type="ECO:0000313" key="6">
    <source>
        <dbReference type="Proteomes" id="UP000094527"/>
    </source>
</evidence>